<dbReference type="RefSeq" id="WP_091568152.1">
    <property type="nucleotide sequence ID" value="NZ_FMZA01000007.1"/>
</dbReference>
<evidence type="ECO:0000313" key="2">
    <source>
        <dbReference type="EMBL" id="SDC40612.1"/>
    </source>
</evidence>
<organism evidence="2 3">
    <name type="scientific">Melghirimyces thermohalophilus</name>
    <dbReference type="NCBI Taxonomy" id="1236220"/>
    <lineage>
        <taxon>Bacteria</taxon>
        <taxon>Bacillati</taxon>
        <taxon>Bacillota</taxon>
        <taxon>Bacilli</taxon>
        <taxon>Bacillales</taxon>
        <taxon>Thermoactinomycetaceae</taxon>
        <taxon>Melghirimyces</taxon>
    </lineage>
</organism>
<evidence type="ECO:0000313" key="3">
    <source>
        <dbReference type="Proteomes" id="UP000199387"/>
    </source>
</evidence>
<evidence type="ECO:0000256" key="1">
    <source>
        <dbReference type="SAM" id="Phobius"/>
    </source>
</evidence>
<dbReference type="OrthoDB" id="2990631at2"/>
<keyword evidence="1" id="KW-1133">Transmembrane helix</keyword>
<dbReference type="Proteomes" id="UP000199387">
    <property type="component" value="Unassembled WGS sequence"/>
</dbReference>
<name>A0A1G6LAZ2_9BACL</name>
<feature type="transmembrane region" description="Helical" evidence="1">
    <location>
        <begin position="16"/>
        <end position="37"/>
    </location>
</feature>
<sequence length="81" mass="8693">MKCSHCSTAVTKADRWLSGVIGLEAALILECLFILTGKWTGLSLGIREGISVAIGILVFLFCLFKANANPCPGCPHLRQSM</sequence>
<keyword evidence="3" id="KW-1185">Reference proteome</keyword>
<keyword evidence="1" id="KW-0812">Transmembrane</keyword>
<feature type="transmembrane region" description="Helical" evidence="1">
    <location>
        <begin position="49"/>
        <end position="68"/>
    </location>
</feature>
<dbReference type="AlphaFoldDB" id="A0A1G6LAZ2"/>
<accession>A0A1G6LAZ2</accession>
<keyword evidence="1" id="KW-0472">Membrane</keyword>
<reference evidence="2 3" key="1">
    <citation type="submission" date="2016-10" db="EMBL/GenBank/DDBJ databases">
        <authorList>
            <person name="de Groot N.N."/>
        </authorList>
    </citation>
    <scope>NUCLEOTIDE SEQUENCE [LARGE SCALE GENOMIC DNA]</scope>
    <source>
        <strain evidence="2 3">DSM 45514</strain>
    </source>
</reference>
<gene>
    <name evidence="2" type="ORF">SAMN04488112_107152</name>
</gene>
<dbReference type="EMBL" id="FMZA01000007">
    <property type="protein sequence ID" value="SDC40612.1"/>
    <property type="molecule type" value="Genomic_DNA"/>
</dbReference>
<proteinExistence type="predicted"/>
<protein>
    <submittedName>
        <fullName evidence="2">Uncharacterized protein</fullName>
    </submittedName>
</protein>